<feature type="signal peptide" evidence="2">
    <location>
        <begin position="1"/>
        <end position="30"/>
    </location>
</feature>
<dbReference type="InterPro" id="IPR006915">
    <property type="entry name" value="DUF637_hemagglutn_put"/>
</dbReference>
<feature type="domain" description="Filamentous haemagglutinin FhaB/tRNA nuclease CdiA-like TPS" evidence="3">
    <location>
        <begin position="46"/>
        <end position="169"/>
    </location>
</feature>
<proteinExistence type="predicted"/>
<protein>
    <submittedName>
        <fullName evidence="4">DUF637 domain-containing protein</fullName>
    </submittedName>
</protein>
<evidence type="ECO:0000256" key="1">
    <source>
        <dbReference type="SAM" id="Coils"/>
    </source>
</evidence>
<name>A0ABD5IF81_SERMA</name>
<dbReference type="Pfam" id="PF04830">
    <property type="entry name" value="DUF637"/>
    <property type="match status" value="1"/>
</dbReference>
<organism evidence="4 5">
    <name type="scientific">Serratia marcescens</name>
    <dbReference type="NCBI Taxonomy" id="615"/>
    <lineage>
        <taxon>Bacteria</taxon>
        <taxon>Pseudomonadati</taxon>
        <taxon>Pseudomonadota</taxon>
        <taxon>Gammaproteobacteria</taxon>
        <taxon>Enterobacterales</taxon>
        <taxon>Yersiniaceae</taxon>
        <taxon>Serratia</taxon>
    </lineage>
</organism>
<feature type="coiled-coil region" evidence="1">
    <location>
        <begin position="1122"/>
        <end position="1180"/>
    </location>
</feature>
<feature type="coiled-coil region" evidence="1">
    <location>
        <begin position="1011"/>
        <end position="1038"/>
    </location>
</feature>
<dbReference type="NCBIfam" id="TIGR01901">
    <property type="entry name" value="adhes_NPXG"/>
    <property type="match status" value="1"/>
</dbReference>
<accession>A0ABD5IF81</accession>
<dbReference type="InterPro" id="IPR038452">
    <property type="entry name" value="Channel_colicin_cen_sf"/>
</dbReference>
<dbReference type="Proteomes" id="UP001275057">
    <property type="component" value="Unassembled WGS sequence"/>
</dbReference>
<dbReference type="RefSeq" id="WP_319857043.1">
    <property type="nucleotide sequence ID" value="NZ_JAXABG010000004.1"/>
</dbReference>
<dbReference type="SMART" id="SM00912">
    <property type="entry name" value="Haemagg_act"/>
    <property type="match status" value="1"/>
</dbReference>
<dbReference type="Gene3D" id="2.160.20.10">
    <property type="entry name" value="Single-stranded right-handed beta-helix, Pectin lyase-like"/>
    <property type="match status" value="1"/>
</dbReference>
<dbReference type="InterPro" id="IPR012334">
    <property type="entry name" value="Pectin_lyas_fold"/>
</dbReference>
<comment type="caution">
    <text evidence="4">The sequence shown here is derived from an EMBL/GenBank/DDBJ whole genome shotgun (WGS) entry which is preliminary data.</text>
</comment>
<dbReference type="Pfam" id="PF05860">
    <property type="entry name" value="TPS"/>
    <property type="match status" value="1"/>
</dbReference>
<dbReference type="Gene3D" id="3.30.305.10">
    <property type="entry name" value="Colicin Ia, domain 2"/>
    <property type="match status" value="1"/>
</dbReference>
<keyword evidence="2" id="KW-0732">Signal</keyword>
<sequence>MDKLNPPLARGASYLLIYLTAFQPLHPAFAAGITAANGNTQVVIKPGDVPVVNIATPNGAGISHNTYKDFNVGPQGAVLNNATHGGKTQLGVEIYSAQGNTYLKGKPAELIINEVIGGSRSELQGKLEVFGNKANVMIANPNGITCDGCGFINAPGVTLTTGKPQFDKQGALEALEVKKGGVTIGGKGLDGSGADYVDIISRATELNGKINAQNLSLTQGANRISFKDGSIKPIAGEGAKPQLAVDTKALGGMYANKIRLVANEDGVGVNLKDLTSKQRDITLSVNGNLVLNGTTHSKGDLNVSAKGLHITRGAVVQADGNATLATTTLVNDGQTSTSGDMRIFGDHIRNAGENAKLHANKNMWIQKDAQGNKAKSVENRSAKILTNSGDLVIRTESLNNVRQEVQAVWKSTPGNSKAFNKSLVGSYYDSRQGVDAIVLLEPELKDFGIGSWFGEINLSKGDKVNVGKDEYLLVKSQAPGVINSGNNAYINATTLWNDQSNISAAKDLILTGNDFTVKSIQLGQKDRYWRLGTNTFGVGEFARDEDAPPGDWDLLYVTEKAPYTKQQELVVWQAKGQQQSSITAGNNLTADFKNKIEISTPTPAGNQLSEVVASGRPDSLAAHNIVLHAGRVISTDKINARNDLTVVADDVFYTDGAELTAGKSLNVAAVNELDARQSYLKGHNVTLTSRNGNVKVHTVPSPRYFGIDGARWLSQLNAAGDLTLNAGQGIYLRNTHFAPQSQNIAMTANGTVSIVRNDEALNNDRLAQNLSPEQRQTQFNQLLNAGQLNASGSVLLNSGGYLALRGTHIKAGKDVTLLAGHNADLNYRELGGQFSRFFPSSRTPELGSRVHAGGNLLINSARDIGTQGGTLSANGNITLLAGQNLWLSNVAYSAIDAGNDNNKDDRHVVTTLSAGKNLTAAANNQLLTYGARLTSGANMALTSGGDMRFEAVQNHTYREGGNEFTETRTQQGTELNAGGLMTVISGGSILFQATKLVVKGLGANWKPPVAVTDWGSRIAAAEQAVRNAEQNVNQRQGALNNVKSSPEGLLLDDPARHPLSEKLAGVMTVAGNTSFHYDWGNIEVNNRADLEKLINGGGKAFDPFPDGVDPAETSGDGYEIALALQKKQIEAYENLRQRIINKNNEITAAQQALSSASGEKANAERELAAIRQQAQTQNANEAKQKAQVDAHNQAEAMRVGNMDIAAKGGYLYAQAMEESSHYEKKETKRKWWGKKTEVKQTRHDVTNKVTEFTAAGNITLMSRDDSTYEASKIAAGQNARLTSSRGQVNFRAVKNTSFEQTVSNSKGFFIKQANKGYEDNKWVLPSIHTGGALTVEAAKGVSADVKVKNGQALQSAIDALGNTPGTTWVKDLNKRNDVQWSKVKDAYDSWDYKSQHLNPAVAAVIAIAAAAVTAGSSLAATAASSVSGAVGGGAVTSGAVTAGMSSLASQAAVALVENQGNLSKTLQALGSNENVKATATAMAIGGALNGFDSAMGWSKDAAGKPLNPNNVKLPQLSNGDWSKVAQRVAGQSVISSSLNTTINGGSFKDNLTNALLANIGSQVQAEGANLIGDNGQVLNIPGRAVSHAVLAGVAAEIGKGNAKGAAAGALAAELAGVIINDNLVRSEGWQERQAQISRVAGAFAGAIVTAKAAGATSGANAGEFVERFNRQLHQEELNAIKALAKGDKEKEARLMAASCRKVACTTQEALNSDERKQFEALMNQYPSTRDEDGLIANYWVQKERQRFGNYPAFAGYDSEKLFTYDLGDQITDGQLFARNQQIEQISKLTGWSPDWVNASVMAVSIASTFAGMGKANVGNQYLSSKLVGPTSAWKGYLVNEKTVQQAAAFKNQVTELRAGLPSDWKRGGNVAVANIDISGMPKTLAGHNLINVEGKGFVGKGKENFKYETLLTDDGRPVPRRIDSEYKILDNLADKLGSNYSAKGSVTIFTEKPACDSCLGVVKQFESRYPGVKIDVLDNNGVRLIPGRGK</sequence>
<dbReference type="SUPFAM" id="SSF51126">
    <property type="entry name" value="Pectin lyase-like"/>
    <property type="match status" value="1"/>
</dbReference>
<evidence type="ECO:0000256" key="2">
    <source>
        <dbReference type="SAM" id="SignalP"/>
    </source>
</evidence>
<dbReference type="InterPro" id="IPR008638">
    <property type="entry name" value="FhaB/CdiA-like_TPS"/>
</dbReference>
<evidence type="ECO:0000259" key="3">
    <source>
        <dbReference type="SMART" id="SM00912"/>
    </source>
</evidence>
<dbReference type="InterPro" id="IPR032721">
    <property type="entry name" value="Toxin-deaminase"/>
</dbReference>
<gene>
    <name evidence="4" type="ORF">SJ435_08545</name>
</gene>
<evidence type="ECO:0000313" key="4">
    <source>
        <dbReference type="EMBL" id="MDX7082434.1"/>
    </source>
</evidence>
<feature type="chain" id="PRO_5044831736" evidence="2">
    <location>
        <begin position="31"/>
        <end position="1990"/>
    </location>
</feature>
<dbReference type="Pfam" id="PF14424">
    <property type="entry name" value="Toxin-deaminase"/>
    <property type="match status" value="1"/>
</dbReference>
<evidence type="ECO:0000313" key="5">
    <source>
        <dbReference type="Proteomes" id="UP001275057"/>
    </source>
</evidence>
<reference evidence="4 5" key="1">
    <citation type="submission" date="2023-11" db="EMBL/GenBank/DDBJ databases">
        <title>Detection of rare carbapenemases in Enterobacterales - comparison of two colorimetric and two CIM-based carbapenemase assays.</title>
        <authorList>
            <person name="Schaffarczyk L."/>
            <person name="Noster J."/>
            <person name="Stelzer Y."/>
            <person name="Sattler J."/>
            <person name="Gatermann S."/>
            <person name="Hamprecht A."/>
        </authorList>
    </citation>
    <scope>NUCLEOTIDE SEQUENCE [LARGE SCALE GENOMIC DNA]</scope>
    <source>
        <strain evidence="4 5">CIM-Carb-136</strain>
    </source>
</reference>
<dbReference type="EMBL" id="JAXABG010000004">
    <property type="protein sequence ID" value="MDX7082434.1"/>
    <property type="molecule type" value="Genomic_DNA"/>
</dbReference>
<keyword evidence="1" id="KW-0175">Coiled coil</keyword>
<dbReference type="InterPro" id="IPR011050">
    <property type="entry name" value="Pectin_lyase_fold/virulence"/>
</dbReference>